<keyword evidence="1" id="KW-0808">Transferase</keyword>
<sequence length="545" mass="62205">MFAEAAKTTRPCGMAEFKEKPEAPTEQLDVACGQENLPVGAWPPGAAPAPFQYTPDHVVGPGADIDPTQITFPGCICVKTPCLPGTCSCLRHGENYDDNSCLRDIGSGGKYAEPVFECNVLCRCSDHCRNRVVQKGLQFHFQVFKTHKKGWGLRTLEFIPKGSSLYCPVEKSNISCGHEKEPSMCGSAPSVFPSCKRLTLETMKMMLDKKQIRAIFLFEFKMGRKAAETTRNINNAFGPGTANERTVQWWFKKFCKGDESLEDEERSGRPSEVDNDQLRAIIEADPLTTTREVAEELNVNHSTVVRHLKQIGKVKKLDKWVPHELTENQKNRRFEVSSSLILRNHNEPFLDRIVTCDEKWILYDNRRRSAQWLDQEEAPKHFPKPILHPKKVMVTIWWSAAGLIHYSFLNPGETITSEKYAQEIDEMNQKLQRLQLALVNRKGPILLHDNARPHVAQPTLQKLNELGYEVLPHPPYSPDLLPTNYHVFKHLNNFLQGKRFHNQQDAENAFREFVESQSTDFYTTGINQLISRWQKCVDCNGSYFD</sequence>
<dbReference type="AlphaFoldDB" id="A0A2I3TK36"/>
<dbReference type="InterPro" id="IPR036388">
    <property type="entry name" value="WH-like_DNA-bd_sf"/>
</dbReference>
<gene>
    <name evidence="5 7" type="primary">SETMAR</name>
</gene>
<proteinExistence type="predicted"/>
<evidence type="ECO:0000313" key="7">
    <source>
        <dbReference type="VGNC" id="VGNC:84261"/>
    </source>
</evidence>
<dbReference type="EMBL" id="AACZ04000030">
    <property type="status" value="NOT_ANNOTATED_CDS"/>
    <property type="molecule type" value="Genomic_DNA"/>
</dbReference>
<dbReference type="GO" id="GO:0005634">
    <property type="term" value="C:nucleus"/>
    <property type="evidence" value="ECO:0007669"/>
    <property type="project" value="InterPro"/>
</dbReference>
<dbReference type="FunFam" id="3.30.420.10:FF:000083">
    <property type="entry name" value="SET domain and mariner transposase fusion gene"/>
    <property type="match status" value="1"/>
</dbReference>
<keyword evidence="2" id="KW-0949">S-adenosyl-L-methionine</keyword>
<reference evidence="5" key="2">
    <citation type="submission" date="2025-08" db="UniProtKB">
        <authorList>
            <consortium name="Ensembl"/>
        </authorList>
    </citation>
    <scope>IDENTIFICATION</scope>
</reference>
<protein>
    <submittedName>
        <fullName evidence="5">SET domain and mariner transposase fusion</fullName>
    </submittedName>
</protein>
<dbReference type="GO" id="GO:0032259">
    <property type="term" value="P:methylation"/>
    <property type="evidence" value="ECO:0007669"/>
    <property type="project" value="UniProtKB-KW"/>
</dbReference>
<keyword evidence="3" id="KW-0156">Chromatin regulator</keyword>
<dbReference type="Proteomes" id="UP000002277">
    <property type="component" value="Chromosome 3"/>
</dbReference>
<dbReference type="GO" id="GO:0008270">
    <property type="term" value="F:zinc ion binding"/>
    <property type="evidence" value="ECO:0007669"/>
    <property type="project" value="InterPro"/>
</dbReference>
<evidence type="ECO:0000313" key="6">
    <source>
        <dbReference type="Proteomes" id="UP000002277"/>
    </source>
</evidence>
<evidence type="ECO:0000256" key="3">
    <source>
        <dbReference type="ARBA" id="ARBA00022853"/>
    </source>
</evidence>
<dbReference type="InterPro" id="IPR036397">
    <property type="entry name" value="RNaseH_sf"/>
</dbReference>
<dbReference type="Pfam" id="PF17906">
    <property type="entry name" value="HTH_48"/>
    <property type="match status" value="1"/>
</dbReference>
<feature type="domain" description="Pre-SET" evidence="4">
    <location>
        <begin position="73"/>
        <end position="136"/>
    </location>
</feature>
<dbReference type="RefSeq" id="XP_009443052.1">
    <property type="nucleotide sequence ID" value="XM_009444777.3"/>
</dbReference>
<dbReference type="InterPro" id="IPR001888">
    <property type="entry name" value="Transposase_1"/>
</dbReference>
<dbReference type="PANTHER" id="PTHR46060">
    <property type="entry name" value="MARINER MOS1 TRANSPOSASE-LIKE PROTEIN"/>
    <property type="match status" value="1"/>
</dbReference>
<dbReference type="Gene3D" id="1.10.10.10">
    <property type="entry name" value="Winged helix-like DNA-binding domain superfamily/Winged helix DNA-binding domain"/>
    <property type="match status" value="1"/>
</dbReference>
<evidence type="ECO:0000256" key="2">
    <source>
        <dbReference type="ARBA" id="ARBA00022691"/>
    </source>
</evidence>
<evidence type="ECO:0000259" key="4">
    <source>
        <dbReference type="PROSITE" id="PS50867"/>
    </source>
</evidence>
<dbReference type="GO" id="GO:0008757">
    <property type="term" value="F:S-adenosylmethionine-dependent methyltransferase activity"/>
    <property type="evidence" value="ECO:0007669"/>
    <property type="project" value="UniProtKB-ARBA"/>
</dbReference>
<keyword evidence="6" id="KW-1185">Reference proteome</keyword>
<dbReference type="GeneID" id="470738"/>
<evidence type="ECO:0000256" key="1">
    <source>
        <dbReference type="ARBA" id="ARBA00022603"/>
    </source>
</evidence>
<reference evidence="5" key="3">
    <citation type="submission" date="2025-09" db="UniProtKB">
        <authorList>
            <consortium name="Ensembl"/>
        </authorList>
    </citation>
    <scope>IDENTIFICATION</scope>
</reference>
<name>A0A2I3TK36_PANTR</name>
<dbReference type="KEGG" id="ptr:470738"/>
<dbReference type="InterPro" id="IPR052709">
    <property type="entry name" value="Transposase-MT_Hybrid"/>
</dbReference>
<dbReference type="Ensembl" id="ENSPTRT00000086820.1">
    <property type="protein sequence ID" value="ENSPTRP00000089587.1"/>
    <property type="gene ID" value="ENSPTRG00000047540.1"/>
</dbReference>
<dbReference type="VGNC" id="VGNC:84261">
    <property type="gene designation" value="SETMAR"/>
</dbReference>
<dbReference type="GO" id="GO:0008170">
    <property type="term" value="F:N-methyltransferase activity"/>
    <property type="evidence" value="ECO:0007669"/>
    <property type="project" value="UniProtKB-ARBA"/>
</dbReference>
<dbReference type="Bgee" id="ENSPTRG00000047540">
    <property type="expression patterns" value="Expressed in skeletal muscle tissue and 21 other cell types or tissues"/>
</dbReference>
<evidence type="ECO:0000313" key="5">
    <source>
        <dbReference type="Ensembl" id="ENSPTRP00000089587.1"/>
    </source>
</evidence>
<dbReference type="FunFam" id="1.10.10.1450:FF:000001">
    <property type="entry name" value="SETMAR isoform 5"/>
    <property type="match status" value="1"/>
</dbReference>
<accession>A0A2J8M0J5</accession>
<dbReference type="Gene3D" id="3.30.420.10">
    <property type="entry name" value="Ribonuclease H-like superfamily/Ribonuclease H"/>
    <property type="match status" value="1"/>
</dbReference>
<dbReference type="InterPro" id="IPR041426">
    <property type="entry name" value="Mos1_HTH"/>
</dbReference>
<dbReference type="Gene3D" id="2.170.270.10">
    <property type="entry name" value="SET domain"/>
    <property type="match status" value="1"/>
</dbReference>
<dbReference type="Pfam" id="PF01359">
    <property type="entry name" value="Transposase_1"/>
    <property type="match status" value="1"/>
</dbReference>
<dbReference type="InterPro" id="IPR046341">
    <property type="entry name" value="SET_dom_sf"/>
</dbReference>
<dbReference type="InterPro" id="IPR007728">
    <property type="entry name" value="Pre-SET_dom"/>
</dbReference>
<organism evidence="5 6">
    <name type="scientific">Pan troglodytes</name>
    <name type="common">Chimpanzee</name>
    <dbReference type="NCBI Taxonomy" id="9598"/>
    <lineage>
        <taxon>Eukaryota</taxon>
        <taxon>Metazoa</taxon>
        <taxon>Chordata</taxon>
        <taxon>Craniata</taxon>
        <taxon>Vertebrata</taxon>
        <taxon>Euteleostomi</taxon>
        <taxon>Mammalia</taxon>
        <taxon>Eutheria</taxon>
        <taxon>Euarchontoglires</taxon>
        <taxon>Primates</taxon>
        <taxon>Haplorrhini</taxon>
        <taxon>Catarrhini</taxon>
        <taxon>Hominidae</taxon>
        <taxon>Pan</taxon>
    </lineage>
</organism>
<dbReference type="Pfam" id="PF05033">
    <property type="entry name" value="Pre-SET"/>
    <property type="match status" value="1"/>
</dbReference>
<dbReference type="GO" id="GO:0003676">
    <property type="term" value="F:nucleic acid binding"/>
    <property type="evidence" value="ECO:0007669"/>
    <property type="project" value="InterPro"/>
</dbReference>
<accession>A0A2I3TK36</accession>
<dbReference type="CTD" id="6419"/>
<dbReference type="OMA" id="TCHEKWI"/>
<dbReference type="SMART" id="SM00468">
    <property type="entry name" value="PreSET"/>
    <property type="match status" value="1"/>
</dbReference>
<dbReference type="Gene3D" id="1.10.10.1450">
    <property type="match status" value="1"/>
</dbReference>
<dbReference type="SUPFAM" id="SSF82199">
    <property type="entry name" value="SET domain"/>
    <property type="match status" value="1"/>
</dbReference>
<keyword evidence="1" id="KW-0489">Methyltransferase</keyword>
<dbReference type="GO" id="GO:0042054">
    <property type="term" value="F:histone methyltransferase activity"/>
    <property type="evidence" value="ECO:0007669"/>
    <property type="project" value="InterPro"/>
</dbReference>
<dbReference type="GeneTree" id="ENSGT00440000033232"/>
<dbReference type="PROSITE" id="PS50867">
    <property type="entry name" value="PRE_SET"/>
    <property type="match status" value="1"/>
</dbReference>
<reference evidence="5 6" key="1">
    <citation type="journal article" date="2005" name="Nature">
        <title>Initial sequence of the chimpanzee genome and comparison with the human genome.</title>
        <authorList>
            <consortium name="Chimpanzee sequencing and analysis consortium"/>
        </authorList>
    </citation>
    <scope>NUCLEOTIDE SEQUENCE [LARGE SCALE GENOMIC DNA]</scope>
</reference>
<dbReference type="PANTHER" id="PTHR46060:SF2">
    <property type="entry name" value="HISTONE-LYSINE N-METHYLTRANSFERASE SETMAR"/>
    <property type="match status" value="1"/>
</dbReference>